<evidence type="ECO:0000313" key="3">
    <source>
        <dbReference type="Proteomes" id="UP000824782"/>
    </source>
</evidence>
<sequence length="59" mass="6928">MHRRILKAKKSKQMQKKVRSHLQKMSRTTSPPQIDLRQEFATSLDPVLYICLTLPGHKQ</sequence>
<feature type="compositionally biased region" description="Basic residues" evidence="1">
    <location>
        <begin position="1"/>
        <end position="24"/>
    </location>
</feature>
<dbReference type="EMBL" id="WNYA01017678">
    <property type="protein sequence ID" value="KAG8538909.1"/>
    <property type="molecule type" value="Genomic_DNA"/>
</dbReference>
<dbReference type="Proteomes" id="UP000824782">
    <property type="component" value="Unassembled WGS sequence"/>
</dbReference>
<dbReference type="AlphaFoldDB" id="A0AAV6YN91"/>
<name>A0AAV6YN91_ENGPU</name>
<accession>A0AAV6YN91</accession>
<proteinExistence type="predicted"/>
<feature type="region of interest" description="Disordered" evidence="1">
    <location>
        <begin position="1"/>
        <end position="31"/>
    </location>
</feature>
<comment type="caution">
    <text evidence="2">The sequence shown here is derived from an EMBL/GenBank/DDBJ whole genome shotgun (WGS) entry which is preliminary data.</text>
</comment>
<organism evidence="2 3">
    <name type="scientific">Engystomops pustulosus</name>
    <name type="common">Tungara frog</name>
    <name type="synonym">Physalaemus pustulosus</name>
    <dbReference type="NCBI Taxonomy" id="76066"/>
    <lineage>
        <taxon>Eukaryota</taxon>
        <taxon>Metazoa</taxon>
        <taxon>Chordata</taxon>
        <taxon>Craniata</taxon>
        <taxon>Vertebrata</taxon>
        <taxon>Euteleostomi</taxon>
        <taxon>Amphibia</taxon>
        <taxon>Batrachia</taxon>
        <taxon>Anura</taxon>
        <taxon>Neobatrachia</taxon>
        <taxon>Hyloidea</taxon>
        <taxon>Leptodactylidae</taxon>
        <taxon>Leiuperinae</taxon>
        <taxon>Engystomops</taxon>
    </lineage>
</organism>
<gene>
    <name evidence="2" type="ORF">GDO81_021794</name>
</gene>
<evidence type="ECO:0000313" key="2">
    <source>
        <dbReference type="EMBL" id="KAG8538909.1"/>
    </source>
</evidence>
<reference evidence="2" key="1">
    <citation type="thesis" date="2020" institute="ProQuest LLC" country="789 East Eisenhower Parkway, Ann Arbor, MI, USA">
        <title>Comparative Genomics and Chromosome Evolution.</title>
        <authorList>
            <person name="Mudd A.B."/>
        </authorList>
    </citation>
    <scope>NUCLEOTIDE SEQUENCE</scope>
    <source>
        <strain evidence="2">237g6f4</strain>
        <tissue evidence="2">Blood</tissue>
    </source>
</reference>
<evidence type="ECO:0000256" key="1">
    <source>
        <dbReference type="SAM" id="MobiDB-lite"/>
    </source>
</evidence>
<keyword evidence="3" id="KW-1185">Reference proteome</keyword>
<protein>
    <submittedName>
        <fullName evidence="2">Uncharacterized protein</fullName>
    </submittedName>
</protein>